<dbReference type="PANTHER" id="PTHR33975:SF2">
    <property type="entry name" value="MYELIN-ASSOCIATED OLIGODENDROCYTE BASIC PROTEIN"/>
    <property type="match status" value="1"/>
</dbReference>
<organism evidence="1 2">
    <name type="scientific">Erythranthe guttata</name>
    <name type="common">Yellow monkey flower</name>
    <name type="synonym">Mimulus guttatus</name>
    <dbReference type="NCBI Taxonomy" id="4155"/>
    <lineage>
        <taxon>Eukaryota</taxon>
        <taxon>Viridiplantae</taxon>
        <taxon>Streptophyta</taxon>
        <taxon>Embryophyta</taxon>
        <taxon>Tracheophyta</taxon>
        <taxon>Spermatophyta</taxon>
        <taxon>Magnoliopsida</taxon>
        <taxon>eudicotyledons</taxon>
        <taxon>Gunneridae</taxon>
        <taxon>Pentapetalae</taxon>
        <taxon>asterids</taxon>
        <taxon>lamiids</taxon>
        <taxon>Lamiales</taxon>
        <taxon>Phrymaceae</taxon>
        <taxon>Erythranthe</taxon>
    </lineage>
</organism>
<dbReference type="AlphaFoldDB" id="A0A022RWU8"/>
<dbReference type="Pfam" id="PF07466">
    <property type="entry name" value="DUF1517"/>
    <property type="match status" value="1"/>
</dbReference>
<evidence type="ECO:0000313" key="2">
    <source>
        <dbReference type="Proteomes" id="UP000030748"/>
    </source>
</evidence>
<dbReference type="STRING" id="4155.A0A022RWU8"/>
<dbReference type="InterPro" id="IPR053023">
    <property type="entry name" value="FLAP_modulator"/>
</dbReference>
<dbReference type="GO" id="GO:0009507">
    <property type="term" value="C:chloroplast"/>
    <property type="evidence" value="ECO:0000318"/>
    <property type="project" value="GO_Central"/>
</dbReference>
<gene>
    <name evidence="1" type="ORF">MIMGU_mgv1a024899mg</name>
</gene>
<dbReference type="PANTHER" id="PTHR33975">
    <property type="entry name" value="MYELIN-ASSOCIATED OLIGODENDROCYTE BASIC PROTEIN"/>
    <property type="match status" value="1"/>
</dbReference>
<keyword evidence="2" id="KW-1185">Reference proteome</keyword>
<evidence type="ECO:0000313" key="1">
    <source>
        <dbReference type="EMBL" id="EYU43425.1"/>
    </source>
</evidence>
<dbReference type="InterPro" id="IPR010903">
    <property type="entry name" value="DUF1517"/>
</dbReference>
<reference evidence="1 2" key="1">
    <citation type="journal article" date="2013" name="Proc. Natl. Acad. Sci. U.S.A.">
        <title>Fine-scale variation in meiotic recombination in Mimulus inferred from population shotgun sequencing.</title>
        <authorList>
            <person name="Hellsten U."/>
            <person name="Wright K.M."/>
            <person name="Jenkins J."/>
            <person name="Shu S."/>
            <person name="Yuan Y."/>
            <person name="Wessler S.R."/>
            <person name="Schmutz J."/>
            <person name="Willis J.H."/>
            <person name="Rokhsar D.S."/>
        </authorList>
    </citation>
    <scope>NUCLEOTIDE SEQUENCE [LARGE SCALE GENOMIC DNA]</scope>
    <source>
        <strain evidence="2">cv. DUN x IM62</strain>
    </source>
</reference>
<protein>
    <submittedName>
        <fullName evidence="1">Uncharacterized protein</fullName>
    </submittedName>
</protein>
<dbReference type="EMBL" id="KI630263">
    <property type="protein sequence ID" value="EYU43425.1"/>
    <property type="molecule type" value="Genomic_DNA"/>
</dbReference>
<accession>A0A022RWU8</accession>
<name>A0A022RWU8_ERYGU</name>
<sequence>IDVTKNMEEGEKRLNQLSIEERGKFDEETLVNFNNMKKQSSTIRRPIDFRNEHIVVTILLAAEEKLKLPCINNSKDLKEALQKLASIPSTTTKAVEVLWTPQDEYDTLSEEEMLRDYPLLRTF</sequence>
<feature type="non-terminal residue" evidence="1">
    <location>
        <position position="1"/>
    </location>
</feature>
<dbReference type="Proteomes" id="UP000030748">
    <property type="component" value="Unassembled WGS sequence"/>
</dbReference>
<proteinExistence type="predicted"/>